<evidence type="ECO:0000256" key="1">
    <source>
        <dbReference type="SAM" id="MobiDB-lite"/>
    </source>
</evidence>
<organism evidence="3 4">
    <name type="scientific">Massilia atriviolacea</name>
    <dbReference type="NCBI Taxonomy" id="2495579"/>
    <lineage>
        <taxon>Bacteria</taxon>
        <taxon>Pseudomonadati</taxon>
        <taxon>Pseudomonadota</taxon>
        <taxon>Betaproteobacteria</taxon>
        <taxon>Burkholderiales</taxon>
        <taxon>Oxalobacteraceae</taxon>
        <taxon>Telluria group</taxon>
        <taxon>Massilia</taxon>
    </lineage>
</organism>
<accession>A0A430HRY5</accession>
<sequence>MIASRRANLKLILYLCYAILLGLGAWLAAVLLSQLSLMEPVTAAAAQSLADDDALRLGAAGYAQAGAAYASARLWVWFCIGANGAGALLFGLWLRAALIAPAAAAPRLPGLAPPRANLIERAMRGHAAPGRQAPRADRADRTTCPPRLPAPAASGAGEASARLARIARLIDSVAFQTTLLAVNAAVEAERGSRLPPRA</sequence>
<keyword evidence="4" id="KW-1185">Reference proteome</keyword>
<evidence type="ECO:0000256" key="2">
    <source>
        <dbReference type="SAM" id="Phobius"/>
    </source>
</evidence>
<keyword evidence="2" id="KW-1133">Transmembrane helix</keyword>
<name>A0A430HRY5_9BURK</name>
<dbReference type="SUPFAM" id="SSF58104">
    <property type="entry name" value="Methyl-accepting chemotaxis protein (MCP) signaling domain"/>
    <property type="match status" value="1"/>
</dbReference>
<proteinExistence type="predicted"/>
<feature type="transmembrane region" description="Helical" evidence="2">
    <location>
        <begin position="74"/>
        <end position="94"/>
    </location>
</feature>
<reference evidence="3 4" key="1">
    <citation type="submission" date="2018-12" db="EMBL/GenBank/DDBJ databases">
        <authorList>
            <person name="Yang E."/>
        </authorList>
    </citation>
    <scope>NUCLEOTIDE SEQUENCE [LARGE SCALE GENOMIC DNA]</scope>
    <source>
        <strain evidence="3 4">SOD</strain>
    </source>
</reference>
<dbReference type="Proteomes" id="UP000278085">
    <property type="component" value="Unassembled WGS sequence"/>
</dbReference>
<evidence type="ECO:0000313" key="3">
    <source>
        <dbReference type="EMBL" id="RSZ60305.1"/>
    </source>
</evidence>
<gene>
    <name evidence="3" type="ORF">EJB06_04105</name>
</gene>
<dbReference type="RefSeq" id="WP_126072717.1">
    <property type="nucleotide sequence ID" value="NZ_CP051166.1"/>
</dbReference>
<comment type="caution">
    <text evidence="3">The sequence shown here is derived from an EMBL/GenBank/DDBJ whole genome shotgun (WGS) entry which is preliminary data.</text>
</comment>
<evidence type="ECO:0000313" key="4">
    <source>
        <dbReference type="Proteomes" id="UP000278085"/>
    </source>
</evidence>
<protein>
    <recommendedName>
        <fullName evidence="5">Methyl-accepting transducer domain-containing protein</fullName>
    </recommendedName>
</protein>
<keyword evidence="2" id="KW-0472">Membrane</keyword>
<dbReference type="AlphaFoldDB" id="A0A430HRY5"/>
<keyword evidence="2" id="KW-0812">Transmembrane</keyword>
<dbReference type="EMBL" id="RXLQ01000002">
    <property type="protein sequence ID" value="RSZ60305.1"/>
    <property type="molecule type" value="Genomic_DNA"/>
</dbReference>
<dbReference type="Gene3D" id="1.10.287.950">
    <property type="entry name" value="Methyl-accepting chemotaxis protein"/>
    <property type="match status" value="1"/>
</dbReference>
<feature type="region of interest" description="Disordered" evidence="1">
    <location>
        <begin position="126"/>
        <end position="156"/>
    </location>
</feature>
<feature type="transmembrane region" description="Helical" evidence="2">
    <location>
        <begin position="12"/>
        <end position="32"/>
    </location>
</feature>
<evidence type="ECO:0008006" key="5">
    <source>
        <dbReference type="Google" id="ProtNLM"/>
    </source>
</evidence>